<sequence length="205" mass="22430">MNALPATVNRRILIVDDAASIHADYAKILSPQSIDDHDLDSTERALFGSTAAATAQGFLLDSAFQGLEALQKVETALANDLPYALAFIDMRMPPGWDGLLTIERLWQVDPKLQVVLCTAYSDYSWEDIDARLAFGDRLLILKKPFDAIEIRQMANALTTKWQISADAALKIALLEQAVKANDPQPSELPAAQGSDAPPPLTEDNR</sequence>
<dbReference type="InterPro" id="IPR001789">
    <property type="entry name" value="Sig_transdc_resp-reg_receiver"/>
</dbReference>
<evidence type="ECO:0000256" key="1">
    <source>
        <dbReference type="PROSITE-ProRule" id="PRU00169"/>
    </source>
</evidence>
<reference evidence="5" key="1">
    <citation type="submission" date="2016-10" db="EMBL/GenBank/DDBJ databases">
        <authorList>
            <person name="Varghese N."/>
            <person name="Submissions S."/>
        </authorList>
    </citation>
    <scope>NUCLEOTIDE SEQUENCE [LARGE SCALE GENOMIC DNA]</scope>
    <source>
        <strain evidence="5">LMG 26867</strain>
    </source>
</reference>
<gene>
    <name evidence="4" type="ORF">SAMN05216222_3993</name>
</gene>
<name>A0A1H1ZNP3_9PSED</name>
<accession>A0A1H1ZNP3</accession>
<evidence type="ECO:0000256" key="2">
    <source>
        <dbReference type="SAM" id="MobiDB-lite"/>
    </source>
</evidence>
<dbReference type="STRING" id="1148509.SAMN05216222_3993"/>
<feature type="modified residue" description="4-aspartylphosphate" evidence="1">
    <location>
        <position position="89"/>
    </location>
</feature>
<feature type="compositionally biased region" description="Pro residues" evidence="2">
    <location>
        <begin position="196"/>
        <end position="205"/>
    </location>
</feature>
<proteinExistence type="predicted"/>
<protein>
    <submittedName>
        <fullName evidence="4">Response regulator receiver domain-containing protein</fullName>
    </submittedName>
</protein>
<dbReference type="InterPro" id="IPR011006">
    <property type="entry name" value="CheY-like_superfamily"/>
</dbReference>
<dbReference type="SUPFAM" id="SSF52172">
    <property type="entry name" value="CheY-like"/>
    <property type="match status" value="1"/>
</dbReference>
<dbReference type="Gene3D" id="3.40.50.2300">
    <property type="match status" value="1"/>
</dbReference>
<evidence type="ECO:0000313" key="5">
    <source>
        <dbReference type="Proteomes" id="UP000198481"/>
    </source>
</evidence>
<dbReference type="Proteomes" id="UP000198481">
    <property type="component" value="Chromosome I"/>
</dbReference>
<keyword evidence="1" id="KW-0597">Phosphoprotein</keyword>
<feature type="region of interest" description="Disordered" evidence="2">
    <location>
        <begin position="182"/>
        <end position="205"/>
    </location>
</feature>
<dbReference type="GO" id="GO:0000160">
    <property type="term" value="P:phosphorelay signal transduction system"/>
    <property type="evidence" value="ECO:0007669"/>
    <property type="project" value="InterPro"/>
</dbReference>
<organism evidence="4 5">
    <name type="scientific">Pseudomonas prosekii</name>
    <dbReference type="NCBI Taxonomy" id="1148509"/>
    <lineage>
        <taxon>Bacteria</taxon>
        <taxon>Pseudomonadati</taxon>
        <taxon>Pseudomonadota</taxon>
        <taxon>Gammaproteobacteria</taxon>
        <taxon>Pseudomonadales</taxon>
        <taxon>Pseudomonadaceae</taxon>
        <taxon>Pseudomonas</taxon>
    </lineage>
</organism>
<feature type="domain" description="Response regulatory" evidence="3">
    <location>
        <begin position="11"/>
        <end position="158"/>
    </location>
</feature>
<evidence type="ECO:0000259" key="3">
    <source>
        <dbReference type="PROSITE" id="PS50110"/>
    </source>
</evidence>
<dbReference type="PROSITE" id="PS50110">
    <property type="entry name" value="RESPONSE_REGULATORY"/>
    <property type="match status" value="1"/>
</dbReference>
<dbReference type="AlphaFoldDB" id="A0A1H1ZNP3"/>
<evidence type="ECO:0000313" key="4">
    <source>
        <dbReference type="EMBL" id="SDT34836.1"/>
    </source>
</evidence>
<dbReference type="EMBL" id="LT629762">
    <property type="protein sequence ID" value="SDT34836.1"/>
    <property type="molecule type" value="Genomic_DNA"/>
</dbReference>